<name>F7ZHU1_ROSLO</name>
<evidence type="ECO:0000256" key="1">
    <source>
        <dbReference type="ARBA" id="ARBA00022729"/>
    </source>
</evidence>
<dbReference type="PANTHER" id="PTHR30006:SF2">
    <property type="entry name" value="ABC TRANSPORTER SUBSTRATE-BINDING PROTEIN"/>
    <property type="match status" value="1"/>
</dbReference>
<dbReference type="STRING" id="391595.RLO149_c017090"/>
<dbReference type="GO" id="GO:0015888">
    <property type="term" value="P:thiamine transport"/>
    <property type="evidence" value="ECO:0007669"/>
    <property type="project" value="TreeGrafter"/>
</dbReference>
<reference evidence="2 3" key="1">
    <citation type="journal article" date="2011" name="BMC Genomics">
        <title>Comparative genome analysis and genome-guided physiological analysis of Roseobacter litoralis.</title>
        <authorList>
            <person name="Kalhoefer D."/>
            <person name="Thole S."/>
            <person name="Voget S."/>
            <person name="Lehmann R."/>
            <person name="Liesegang H."/>
            <person name="Wollher A."/>
            <person name="Daniel R."/>
            <person name="Simon M."/>
            <person name="Brinkhoff T."/>
        </authorList>
    </citation>
    <scope>NUCLEOTIDE SEQUENCE [LARGE SCALE GENOMIC DNA]</scope>
    <source>
        <strain evidence="3">ATCC 49566 / DSM 6996 / JCM 21268 / NBRC 15278 / OCh 149</strain>
    </source>
</reference>
<protein>
    <recommendedName>
        <fullName evidence="4">Extracellular solute-binding protein</fullName>
    </recommendedName>
</protein>
<dbReference type="SUPFAM" id="SSF53850">
    <property type="entry name" value="Periplasmic binding protein-like II"/>
    <property type="match status" value="1"/>
</dbReference>
<accession>F7ZHU1</accession>
<dbReference type="Proteomes" id="UP000001353">
    <property type="component" value="Chromosome"/>
</dbReference>
<dbReference type="Gene3D" id="3.40.190.10">
    <property type="entry name" value="Periplasmic binding protein-like II"/>
    <property type="match status" value="2"/>
</dbReference>
<evidence type="ECO:0008006" key="4">
    <source>
        <dbReference type="Google" id="ProtNLM"/>
    </source>
</evidence>
<dbReference type="KEGG" id="rli:RLO149_c017090"/>
<organism evidence="2 3">
    <name type="scientific">Roseobacter litoralis (strain ATCC 49566 / DSM 6996 / JCM 21268 / NBRC 15278 / OCh 149)</name>
    <dbReference type="NCBI Taxonomy" id="391595"/>
    <lineage>
        <taxon>Bacteria</taxon>
        <taxon>Pseudomonadati</taxon>
        <taxon>Pseudomonadota</taxon>
        <taxon>Alphaproteobacteria</taxon>
        <taxon>Rhodobacterales</taxon>
        <taxon>Roseobacteraceae</taxon>
        <taxon>Roseobacter</taxon>
    </lineage>
</organism>
<dbReference type="GO" id="GO:0030288">
    <property type="term" value="C:outer membrane-bounded periplasmic space"/>
    <property type="evidence" value="ECO:0007669"/>
    <property type="project" value="TreeGrafter"/>
</dbReference>
<proteinExistence type="predicted"/>
<dbReference type="GO" id="GO:0030975">
    <property type="term" value="F:thiamine binding"/>
    <property type="evidence" value="ECO:0007669"/>
    <property type="project" value="TreeGrafter"/>
</dbReference>
<evidence type="ECO:0000313" key="3">
    <source>
        <dbReference type="Proteomes" id="UP000001353"/>
    </source>
</evidence>
<dbReference type="RefSeq" id="WP_013961634.1">
    <property type="nucleotide sequence ID" value="NC_015730.1"/>
</dbReference>
<dbReference type="OrthoDB" id="9766989at2"/>
<dbReference type="AlphaFoldDB" id="F7ZHU1"/>
<sequence>MKLTRRSVVGGLTAATALASPVILRAATRELVMTGYGNDSDAPLIAAGEELARRNPGVSLRIIGGLSSEALAQIKAARGNSPYDLGVMGSPAIINALAEDVLVPLDFSKIPNTANVDPKFPSYGYDVGQPIWFEGIGIAYDKTKITTPPTTWEELWSGDYTGRIGMCRPQSNLGLGVLAATSEAFGMPQSDMDFALNKWMELDPLVGRSPPLLQQMIERGEVDLAPLWHVNSALAANSGLPIGYTKITGPGPLMLPTNIVQFVNTQDGTADLVHEFTDILLTPEIQSMAGSAPIYFGTVVEGIEVPAEAAPYVPSTPEELATTTSLQWPDFAPLRGQTVESFDRMFAAT</sequence>
<gene>
    <name evidence="2" type="ordered locus">RLO149_c017090</name>
</gene>
<dbReference type="eggNOG" id="COG0687">
    <property type="taxonomic scope" value="Bacteria"/>
</dbReference>
<dbReference type="Pfam" id="PF13416">
    <property type="entry name" value="SBP_bac_8"/>
    <property type="match status" value="1"/>
</dbReference>
<dbReference type="EMBL" id="CP002623">
    <property type="protein sequence ID" value="AEI93701.1"/>
    <property type="molecule type" value="Genomic_DNA"/>
</dbReference>
<keyword evidence="1" id="KW-0732">Signal</keyword>
<dbReference type="GO" id="GO:0030976">
    <property type="term" value="F:thiamine pyrophosphate binding"/>
    <property type="evidence" value="ECO:0007669"/>
    <property type="project" value="TreeGrafter"/>
</dbReference>
<dbReference type="InterPro" id="IPR006059">
    <property type="entry name" value="SBP"/>
</dbReference>
<keyword evidence="3" id="KW-1185">Reference proteome</keyword>
<evidence type="ECO:0000313" key="2">
    <source>
        <dbReference type="EMBL" id="AEI93701.1"/>
    </source>
</evidence>
<dbReference type="PANTHER" id="PTHR30006">
    <property type="entry name" value="THIAMINE-BINDING PERIPLASMIC PROTEIN-RELATED"/>
    <property type="match status" value="1"/>
</dbReference>
<dbReference type="HOGENOM" id="CLU_794279_0_0_5"/>